<evidence type="ECO:0000256" key="1">
    <source>
        <dbReference type="ARBA" id="ARBA00004177"/>
    </source>
</evidence>
<evidence type="ECO:0000256" key="4">
    <source>
        <dbReference type="ARBA" id="ARBA00040017"/>
    </source>
</evidence>
<dbReference type="GO" id="GO:0009898">
    <property type="term" value="C:cytoplasmic side of plasma membrane"/>
    <property type="evidence" value="ECO:0007669"/>
    <property type="project" value="TreeGrafter"/>
</dbReference>
<dbReference type="GO" id="GO:0032511">
    <property type="term" value="P:late endosome to vacuole transport via multivesicular body sorting pathway"/>
    <property type="evidence" value="ECO:0007669"/>
    <property type="project" value="TreeGrafter"/>
</dbReference>
<proteinExistence type="inferred from homology"/>
<organism evidence="7 8">
    <name type="scientific">Rhizophagus clarus</name>
    <dbReference type="NCBI Taxonomy" id="94130"/>
    <lineage>
        <taxon>Eukaryota</taxon>
        <taxon>Fungi</taxon>
        <taxon>Fungi incertae sedis</taxon>
        <taxon>Mucoromycota</taxon>
        <taxon>Glomeromycotina</taxon>
        <taxon>Glomeromycetes</taxon>
        <taxon>Glomerales</taxon>
        <taxon>Glomeraceae</taxon>
        <taxon>Rhizophagus</taxon>
    </lineage>
</organism>
<comment type="caution">
    <text evidence="7">The sequence shown here is derived from an EMBL/GenBank/DDBJ whole genome shotgun (WGS) entry which is preliminary data.</text>
</comment>
<dbReference type="AlphaFoldDB" id="A0A8H3LIA1"/>
<feature type="coiled-coil region" evidence="6">
    <location>
        <begin position="145"/>
        <end position="172"/>
    </location>
</feature>
<keyword evidence="3" id="KW-0967">Endosome</keyword>
<dbReference type="OrthoDB" id="5592979at2759"/>
<sequence length="239" mass="26787">MQLFFPRQKPKANAKDAIVRLRDTLQMLEKRESHLQTKIDTELKNARSNAATNKRAALMALKRKKQYENQIEKISGARITIEAQVMAIENANVNLETLKAMEKGAEAMKAIHGSMDINKVDDTMDSIREQMDMADEISNAISAPMIGFDIDDDELNAELEELEQEVLDSQLLGADAPPVTAPNVPTSEPGLRNRVPVTAEQDEDDELAELRATMALYTKKKFILKKGVTDEWMGFIITI</sequence>
<dbReference type="GO" id="GO:0000815">
    <property type="term" value="C:ESCRT III complex"/>
    <property type="evidence" value="ECO:0007669"/>
    <property type="project" value="TreeGrafter"/>
</dbReference>
<feature type="coiled-coil region" evidence="6">
    <location>
        <begin position="11"/>
        <end position="38"/>
    </location>
</feature>
<reference evidence="7" key="1">
    <citation type="submission" date="2019-10" db="EMBL/GenBank/DDBJ databases">
        <title>Conservation and host-specific expression of non-tandemly repeated heterogenous ribosome RNA gene in arbuscular mycorrhizal fungi.</title>
        <authorList>
            <person name="Maeda T."/>
            <person name="Kobayashi Y."/>
            <person name="Nakagawa T."/>
            <person name="Ezawa T."/>
            <person name="Yamaguchi K."/>
            <person name="Bino T."/>
            <person name="Nishimoto Y."/>
            <person name="Shigenobu S."/>
            <person name="Kawaguchi M."/>
        </authorList>
    </citation>
    <scope>NUCLEOTIDE SEQUENCE</scope>
    <source>
        <strain evidence="7">HR1</strain>
    </source>
</reference>
<comment type="similarity">
    <text evidence="2">Belongs to the SNF7 family.</text>
</comment>
<evidence type="ECO:0000256" key="6">
    <source>
        <dbReference type="SAM" id="Coils"/>
    </source>
</evidence>
<dbReference type="EMBL" id="BLAL01000158">
    <property type="protein sequence ID" value="GES85889.1"/>
    <property type="molecule type" value="Genomic_DNA"/>
</dbReference>
<comment type="subcellular location">
    <subcellularLocation>
        <location evidence="1">Endosome</location>
    </subcellularLocation>
</comment>
<evidence type="ECO:0000256" key="2">
    <source>
        <dbReference type="ARBA" id="ARBA00006190"/>
    </source>
</evidence>
<evidence type="ECO:0000256" key="3">
    <source>
        <dbReference type="ARBA" id="ARBA00022753"/>
    </source>
</evidence>
<dbReference type="PANTHER" id="PTHR22761">
    <property type="entry name" value="CHARGED MULTIVESICULAR BODY PROTEIN"/>
    <property type="match status" value="1"/>
</dbReference>
<keyword evidence="6" id="KW-0175">Coiled coil</keyword>
<evidence type="ECO:0000256" key="5">
    <source>
        <dbReference type="ARBA" id="ARBA00042586"/>
    </source>
</evidence>
<evidence type="ECO:0000313" key="8">
    <source>
        <dbReference type="Proteomes" id="UP000615446"/>
    </source>
</evidence>
<dbReference type="InterPro" id="IPR005024">
    <property type="entry name" value="Snf7_fam"/>
</dbReference>
<dbReference type="GO" id="GO:0005771">
    <property type="term" value="C:multivesicular body"/>
    <property type="evidence" value="ECO:0007669"/>
    <property type="project" value="TreeGrafter"/>
</dbReference>
<dbReference type="Gene3D" id="1.10.287.1060">
    <property type="entry name" value="ESAT-6-like"/>
    <property type="match status" value="1"/>
</dbReference>
<accession>A0A8H3LIA1</accession>
<protein>
    <recommendedName>
        <fullName evidence="4">Vacuolar-sorting protein SNF7</fullName>
    </recommendedName>
    <alternativeName>
        <fullName evidence="5">Vacuolar protein-sorting-associated protein 32</fullName>
    </alternativeName>
</protein>
<dbReference type="PANTHER" id="PTHR22761:SF10">
    <property type="entry name" value="GH13992P"/>
    <property type="match status" value="1"/>
</dbReference>
<dbReference type="Pfam" id="PF03357">
    <property type="entry name" value="Snf7"/>
    <property type="match status" value="1"/>
</dbReference>
<gene>
    <name evidence="7" type="ORF">RCL2_001298600</name>
</gene>
<name>A0A8H3LIA1_9GLOM</name>
<dbReference type="Proteomes" id="UP000615446">
    <property type="component" value="Unassembled WGS sequence"/>
</dbReference>
<dbReference type="Gene3D" id="6.10.250.1710">
    <property type="match status" value="1"/>
</dbReference>
<evidence type="ECO:0000313" key="7">
    <source>
        <dbReference type="EMBL" id="GES85889.1"/>
    </source>
</evidence>
<dbReference type="GO" id="GO:0006900">
    <property type="term" value="P:vesicle budding from membrane"/>
    <property type="evidence" value="ECO:0007669"/>
    <property type="project" value="TreeGrafter"/>
</dbReference>